<keyword evidence="9" id="KW-0812">Transmembrane</keyword>
<protein>
    <recommendedName>
        <fullName evidence="2">histidine kinase</fullName>
        <ecNumber evidence="2">2.7.13.3</ecNumber>
    </recommendedName>
</protein>
<dbReference type="PANTHER" id="PTHR24421">
    <property type="entry name" value="NITRATE/NITRITE SENSOR PROTEIN NARX-RELATED"/>
    <property type="match status" value="1"/>
</dbReference>
<dbReference type="SUPFAM" id="SSF55874">
    <property type="entry name" value="ATPase domain of HSP90 chaperone/DNA topoisomerase II/histidine kinase"/>
    <property type="match status" value="1"/>
</dbReference>
<feature type="transmembrane region" description="Helical" evidence="9">
    <location>
        <begin position="139"/>
        <end position="159"/>
    </location>
</feature>
<dbReference type="SUPFAM" id="SSF55781">
    <property type="entry name" value="GAF domain-like"/>
    <property type="match status" value="1"/>
</dbReference>
<dbReference type="AlphaFoldDB" id="A0A552WTT7"/>
<feature type="domain" description="Histidine kinase/HSP90-like ATPase" evidence="10">
    <location>
        <begin position="563"/>
        <end position="668"/>
    </location>
</feature>
<feature type="transmembrane region" description="Helical" evidence="9">
    <location>
        <begin position="7"/>
        <end position="29"/>
    </location>
</feature>
<evidence type="ECO:0000256" key="1">
    <source>
        <dbReference type="ARBA" id="ARBA00000085"/>
    </source>
</evidence>
<evidence type="ECO:0000256" key="9">
    <source>
        <dbReference type="SAM" id="Phobius"/>
    </source>
</evidence>
<dbReference type="InterPro" id="IPR036890">
    <property type="entry name" value="HATPase_C_sf"/>
</dbReference>
<evidence type="ECO:0000313" key="12">
    <source>
        <dbReference type="Proteomes" id="UP000318693"/>
    </source>
</evidence>
<evidence type="ECO:0000256" key="3">
    <source>
        <dbReference type="ARBA" id="ARBA00022553"/>
    </source>
</evidence>
<dbReference type="InterPro" id="IPR003594">
    <property type="entry name" value="HATPase_dom"/>
</dbReference>
<proteinExistence type="predicted"/>
<evidence type="ECO:0000256" key="6">
    <source>
        <dbReference type="ARBA" id="ARBA00022777"/>
    </source>
</evidence>
<dbReference type="InterPro" id="IPR029016">
    <property type="entry name" value="GAF-like_dom_sf"/>
</dbReference>
<dbReference type="RefSeq" id="WP_143417891.1">
    <property type="nucleotide sequence ID" value="NZ_VJXR01000015.1"/>
</dbReference>
<feature type="transmembrane region" description="Helical" evidence="9">
    <location>
        <begin position="212"/>
        <end position="236"/>
    </location>
</feature>
<dbReference type="GO" id="GO:0046983">
    <property type="term" value="F:protein dimerization activity"/>
    <property type="evidence" value="ECO:0007669"/>
    <property type="project" value="InterPro"/>
</dbReference>
<feature type="transmembrane region" description="Helical" evidence="9">
    <location>
        <begin position="302"/>
        <end position="319"/>
    </location>
</feature>
<dbReference type="Pfam" id="PF07730">
    <property type="entry name" value="HisKA_3"/>
    <property type="match status" value="1"/>
</dbReference>
<keyword evidence="8" id="KW-0902">Two-component regulatory system</keyword>
<feature type="transmembrane region" description="Helical" evidence="9">
    <location>
        <begin position="41"/>
        <end position="59"/>
    </location>
</feature>
<keyword evidence="6" id="KW-0418">Kinase</keyword>
<feature type="transmembrane region" description="Helical" evidence="9">
    <location>
        <begin position="270"/>
        <end position="290"/>
    </location>
</feature>
<dbReference type="InterPro" id="IPR050482">
    <property type="entry name" value="Sensor_HK_TwoCompSys"/>
</dbReference>
<evidence type="ECO:0000256" key="8">
    <source>
        <dbReference type="ARBA" id="ARBA00023012"/>
    </source>
</evidence>
<evidence type="ECO:0000313" key="11">
    <source>
        <dbReference type="EMBL" id="TRW45979.1"/>
    </source>
</evidence>
<dbReference type="PANTHER" id="PTHR24421:SF10">
    <property type="entry name" value="NITRATE_NITRITE SENSOR PROTEIN NARQ"/>
    <property type="match status" value="1"/>
</dbReference>
<dbReference type="Gene3D" id="3.30.450.40">
    <property type="match status" value="1"/>
</dbReference>
<feature type="transmembrane region" description="Helical" evidence="9">
    <location>
        <begin position="71"/>
        <end position="91"/>
    </location>
</feature>
<evidence type="ECO:0000259" key="10">
    <source>
        <dbReference type="SMART" id="SM00387"/>
    </source>
</evidence>
<keyword evidence="3" id="KW-0597">Phosphoprotein</keyword>
<dbReference type="GO" id="GO:0005524">
    <property type="term" value="F:ATP binding"/>
    <property type="evidence" value="ECO:0007669"/>
    <property type="project" value="UniProtKB-KW"/>
</dbReference>
<gene>
    <name evidence="11" type="ORF">FJ693_07430</name>
</gene>
<keyword evidence="12" id="KW-1185">Reference proteome</keyword>
<accession>A0A552WTT7</accession>
<dbReference type="Gene3D" id="3.30.565.10">
    <property type="entry name" value="Histidine kinase-like ATPase, C-terminal domain"/>
    <property type="match status" value="1"/>
</dbReference>
<dbReference type="GO" id="GO:0000155">
    <property type="term" value="F:phosphorelay sensor kinase activity"/>
    <property type="evidence" value="ECO:0007669"/>
    <property type="project" value="InterPro"/>
</dbReference>
<dbReference type="InterPro" id="IPR011712">
    <property type="entry name" value="Sig_transdc_His_kin_sub3_dim/P"/>
</dbReference>
<evidence type="ECO:0000256" key="4">
    <source>
        <dbReference type="ARBA" id="ARBA00022679"/>
    </source>
</evidence>
<name>A0A552WTT7_9MICO</name>
<reference evidence="11 12" key="1">
    <citation type="submission" date="2019-07" db="EMBL/GenBank/DDBJ databases">
        <title>Georgenia wutianyii sp. nov. and Georgenia *** sp. nov. isolated from plateau pika (Ochotona curzoniae) in the Qinghai-Tibet plateau of China.</title>
        <authorList>
            <person name="Tian Z."/>
        </authorList>
    </citation>
    <scope>NUCLEOTIDE SEQUENCE [LARGE SCALE GENOMIC DNA]</scope>
    <source>
        <strain evidence="11 12">Z446</strain>
    </source>
</reference>
<comment type="caution">
    <text evidence="11">The sequence shown here is derived from an EMBL/GenBank/DDBJ whole genome shotgun (WGS) entry which is preliminary data.</text>
</comment>
<keyword evidence="5" id="KW-0547">Nucleotide-binding</keyword>
<dbReference type="CDD" id="cd16917">
    <property type="entry name" value="HATPase_UhpB-NarQ-NarX-like"/>
    <property type="match status" value="1"/>
</dbReference>
<feature type="transmembrane region" description="Helical" evidence="9">
    <location>
        <begin position="242"/>
        <end position="258"/>
    </location>
</feature>
<dbReference type="Gene3D" id="1.20.5.1930">
    <property type="match status" value="1"/>
</dbReference>
<keyword evidence="7" id="KW-0067">ATP-binding</keyword>
<evidence type="ECO:0000256" key="5">
    <source>
        <dbReference type="ARBA" id="ARBA00022741"/>
    </source>
</evidence>
<comment type="catalytic activity">
    <reaction evidence="1">
        <text>ATP + protein L-histidine = ADP + protein N-phospho-L-histidine.</text>
        <dbReference type="EC" id="2.7.13.3"/>
    </reaction>
</comment>
<keyword evidence="4" id="KW-0808">Transferase</keyword>
<feature type="transmembrane region" description="Helical" evidence="9">
    <location>
        <begin position="179"/>
        <end position="200"/>
    </location>
</feature>
<organism evidence="11 12">
    <name type="scientific">Georgenia yuyongxinii</name>
    <dbReference type="NCBI Taxonomy" id="2589797"/>
    <lineage>
        <taxon>Bacteria</taxon>
        <taxon>Bacillati</taxon>
        <taxon>Actinomycetota</taxon>
        <taxon>Actinomycetes</taxon>
        <taxon>Micrococcales</taxon>
        <taxon>Bogoriellaceae</taxon>
        <taxon>Georgenia</taxon>
    </lineage>
</organism>
<dbReference type="EC" id="2.7.13.3" evidence="2"/>
<evidence type="ECO:0000256" key="2">
    <source>
        <dbReference type="ARBA" id="ARBA00012438"/>
    </source>
</evidence>
<feature type="transmembrane region" description="Helical" evidence="9">
    <location>
        <begin position="106"/>
        <end position="127"/>
    </location>
</feature>
<dbReference type="SMART" id="SM00387">
    <property type="entry name" value="HATPase_c"/>
    <property type="match status" value="1"/>
</dbReference>
<dbReference type="Pfam" id="PF02518">
    <property type="entry name" value="HATPase_c"/>
    <property type="match status" value="1"/>
</dbReference>
<keyword evidence="9" id="KW-0472">Membrane</keyword>
<dbReference type="GO" id="GO:0016020">
    <property type="term" value="C:membrane"/>
    <property type="evidence" value="ECO:0007669"/>
    <property type="project" value="InterPro"/>
</dbReference>
<keyword evidence="9" id="KW-1133">Transmembrane helix</keyword>
<dbReference type="Proteomes" id="UP000318693">
    <property type="component" value="Unassembled WGS sequence"/>
</dbReference>
<dbReference type="EMBL" id="VJXR01000015">
    <property type="protein sequence ID" value="TRW45979.1"/>
    <property type="molecule type" value="Genomic_DNA"/>
</dbReference>
<evidence type="ECO:0000256" key="7">
    <source>
        <dbReference type="ARBA" id="ARBA00022840"/>
    </source>
</evidence>
<sequence length="669" mass="70223">MNRTAVGVVLGIDAVASLLVVVTLVTMPASAESPGARVTQLAFVLGTLGLAVVGALVVLRRRPDQHHIGWLLLTVGALGGAGRAVTALALLEPARTGAGLAWVTNWAWVPGTTAVLLLLLRLPTGVLPRPRWRWVERAVLGWGGVTLVVTAVVPGPLAVTPLGRDNPVGIVSASWLTDLLTPVFLALQALVVVCAFALVARYRQADTEERAQLRWVGAAVAILAVAAPLAAVSSAWAVVEGAAYLLLPAGLTVAVLRHRLYDLGLVVRRTLVHGVAAALLMALYVATVTAGQALLRGWAPDVLAAAVVAVAAVPVLTAVRRGTERLIFGDRHDPDRVASELAERLSATPQALLPQVAEEVGRTLRLPYVAIELSDGTVAACWPAHASDAEGLRVPLRHAGKTVGHLVAGRRSPAERLDGRDRQLLERVAAHAGLAVHSALLTVALHRTTERLRLARADERVRLQRDLHDELGPALGAIAMRAEAARNLVRSRADPALVDDVLAGVQDGAEVAVAEVRRILAELPPQVLQEQGLVAALEHVARTAPPGLRVELEVEEVGALPPAVELAMYRLAAEAMRNVVRHAGATTATVRVRRSADEVELLVVDDGVGLPGQPLEGVGFGSMRARAAQLGGRLEIRAARGNGEARRAAAALATATGTVVHALIPLEQP</sequence>